<feature type="transmembrane region" description="Helical" evidence="1">
    <location>
        <begin position="80"/>
        <end position="100"/>
    </location>
</feature>
<keyword evidence="1" id="KW-0472">Membrane</keyword>
<evidence type="ECO:0000313" key="3">
    <source>
        <dbReference type="Proteomes" id="UP000625804"/>
    </source>
</evidence>
<feature type="transmembrane region" description="Helical" evidence="1">
    <location>
        <begin position="130"/>
        <end position="150"/>
    </location>
</feature>
<dbReference type="Pfam" id="PF10027">
    <property type="entry name" value="DUF2269"/>
    <property type="match status" value="1"/>
</dbReference>
<sequence length="154" mass="17145">MNLLLFLHLTGVVLLLGNSLTVAFWKIRADYSKDLQQTLQTAKNIMIADYVFTIPSIALILISGHLLAVNAGYSVLDLNWLGLSYGLFVLSGVIWLVVLLPAQAKMIREGNISLHQGAVTKEFVRASRRWNMYGIVSTILPLAAMVLMVWKPDF</sequence>
<gene>
    <name evidence="2" type="ORF">HR057_07245</name>
</gene>
<accession>A0A8J8KB52</accession>
<feature type="transmembrane region" description="Helical" evidence="1">
    <location>
        <begin position="6"/>
        <end position="27"/>
    </location>
</feature>
<proteinExistence type="predicted"/>
<dbReference type="Proteomes" id="UP000625804">
    <property type="component" value="Unassembled WGS sequence"/>
</dbReference>
<keyword evidence="1" id="KW-0812">Transmembrane</keyword>
<comment type="caution">
    <text evidence="2">The sequence shown here is derived from an EMBL/GenBank/DDBJ whole genome shotgun (WGS) entry which is preliminary data.</text>
</comment>
<name>A0A8J8KB52_9BACI</name>
<evidence type="ECO:0000256" key="1">
    <source>
        <dbReference type="SAM" id="Phobius"/>
    </source>
</evidence>
<evidence type="ECO:0000313" key="2">
    <source>
        <dbReference type="EMBL" id="NSL51564.1"/>
    </source>
</evidence>
<keyword evidence="1" id="KW-1133">Transmembrane helix</keyword>
<keyword evidence="3" id="KW-1185">Reference proteome</keyword>
<protein>
    <submittedName>
        <fullName evidence="2">DUF2269 domain-containing protein</fullName>
    </submittedName>
</protein>
<feature type="transmembrane region" description="Helical" evidence="1">
    <location>
        <begin position="47"/>
        <end position="68"/>
    </location>
</feature>
<dbReference type="InterPro" id="IPR018729">
    <property type="entry name" value="DUF2269_transmembrane"/>
</dbReference>
<reference evidence="2" key="1">
    <citation type="submission" date="2020-06" db="EMBL/GenBank/DDBJ databases">
        <title>A novel thermopfilic bacterium from Erzurum, Turkey.</title>
        <authorList>
            <person name="Adiguzel A."/>
            <person name="Ay H."/>
            <person name="Baltaci M.O."/>
        </authorList>
    </citation>
    <scope>NUCLEOTIDE SEQUENCE</scope>
    <source>
        <strain evidence="2">P2</strain>
    </source>
</reference>
<dbReference type="AlphaFoldDB" id="A0A8J8KB52"/>
<dbReference type="RefSeq" id="WP_173730771.1">
    <property type="nucleotide sequence ID" value="NZ_JABTTE010000007.1"/>
</dbReference>
<dbReference type="EMBL" id="JABTTE010000007">
    <property type="protein sequence ID" value="NSL51564.1"/>
    <property type="molecule type" value="Genomic_DNA"/>
</dbReference>
<organism evidence="2 3">
    <name type="scientific">Calidifontibacillus erzurumensis</name>
    <dbReference type="NCBI Taxonomy" id="2741433"/>
    <lineage>
        <taxon>Bacteria</taxon>
        <taxon>Bacillati</taxon>
        <taxon>Bacillota</taxon>
        <taxon>Bacilli</taxon>
        <taxon>Bacillales</taxon>
        <taxon>Bacillaceae</taxon>
        <taxon>Calidifontibacillus/Schinkia group</taxon>
        <taxon>Calidifontibacillus</taxon>
    </lineage>
</organism>